<evidence type="ECO:0000256" key="8">
    <source>
        <dbReference type="PROSITE-ProRule" id="PRU01360"/>
    </source>
</evidence>
<dbReference type="Gene3D" id="2.170.130.10">
    <property type="entry name" value="TonB-dependent receptor, plug domain"/>
    <property type="match status" value="1"/>
</dbReference>
<evidence type="ECO:0000256" key="7">
    <source>
        <dbReference type="ARBA" id="ARBA00023237"/>
    </source>
</evidence>
<dbReference type="PANTHER" id="PTHR30069">
    <property type="entry name" value="TONB-DEPENDENT OUTER MEMBRANE RECEPTOR"/>
    <property type="match status" value="1"/>
</dbReference>
<organism evidence="11 12">
    <name type="scientific">Gelidibacter sediminis</name>
    <dbReference type="NCBI Taxonomy" id="1608710"/>
    <lineage>
        <taxon>Bacteria</taxon>
        <taxon>Pseudomonadati</taxon>
        <taxon>Bacteroidota</taxon>
        <taxon>Flavobacteriia</taxon>
        <taxon>Flavobacteriales</taxon>
        <taxon>Flavobacteriaceae</taxon>
        <taxon>Gelidibacter</taxon>
    </lineage>
</organism>
<dbReference type="GO" id="GO:0044718">
    <property type="term" value="P:siderophore transmembrane transport"/>
    <property type="evidence" value="ECO:0007669"/>
    <property type="project" value="TreeGrafter"/>
</dbReference>
<dbReference type="EMBL" id="SOBW01000007">
    <property type="protein sequence ID" value="TDU43744.1"/>
    <property type="molecule type" value="Genomic_DNA"/>
</dbReference>
<evidence type="ECO:0000256" key="2">
    <source>
        <dbReference type="ARBA" id="ARBA00022448"/>
    </source>
</evidence>
<evidence type="ECO:0000259" key="10">
    <source>
        <dbReference type="Pfam" id="PF07715"/>
    </source>
</evidence>
<keyword evidence="6 8" id="KW-0472">Membrane</keyword>
<dbReference type="InterPro" id="IPR036942">
    <property type="entry name" value="Beta-barrel_TonB_sf"/>
</dbReference>
<evidence type="ECO:0000256" key="5">
    <source>
        <dbReference type="ARBA" id="ARBA00022729"/>
    </source>
</evidence>
<keyword evidence="7 8" id="KW-0998">Cell outer membrane</keyword>
<reference evidence="11 12" key="1">
    <citation type="submission" date="2019-03" db="EMBL/GenBank/DDBJ databases">
        <title>Genomic Encyclopedia of Archaeal and Bacterial Type Strains, Phase II (KMG-II): from individual species to whole genera.</title>
        <authorList>
            <person name="Goeker M."/>
        </authorList>
    </citation>
    <scope>NUCLEOTIDE SEQUENCE [LARGE SCALE GENOMIC DNA]</scope>
    <source>
        <strain evidence="11 12">DSM 28135</strain>
    </source>
</reference>
<dbReference type="Pfam" id="PF07715">
    <property type="entry name" value="Plug"/>
    <property type="match status" value="1"/>
</dbReference>
<comment type="subcellular location">
    <subcellularLocation>
        <location evidence="1 8">Cell outer membrane</location>
        <topology evidence="1 8">Multi-pass membrane protein</topology>
    </subcellularLocation>
</comment>
<sequence length="882" mass="97407">MKKLTQFLMMSVAMLFATAAFSQSTVRGKIMDADMNAPLPGANVVEKGTTNGTTTNFDGEFVLTTQSNSGSLVISYVGFGSKTITFSGSQDVGTINLLTDNSLDEVVIVGSGLIDLADDRKTPIAVSTIRASEIQAKVGTNDVTATLVNTPSVYVAGQASGFGDSRISVRGFEQDNTAFLLNGQPINGMEDGKMYWSNWSGMSDIASAIQIQRGLGSSKLAISSVGGTVNFVTKATDKREGGFIQAGVANNNYVKTTVGYSSGMTETGWGVSAMLTHWQGDGYNNGTFGEGQNYFVSVGYKANDNHNFNFLITGAPQQHDQNFSKSIETYLERGRKFNDNYGFYNGEYLTERTNYYHKPVANLNWDWDINDNSRLSSVLYASWGRGGGTGNYGRSSGRVRDAETGLIDFDAIAANNATKGEGSFGNSAYLLRASANNHNWYGFVSNFETELSENLTLNAGLDLRTYYGTHYRQVVNFIGLDSWKEDVNLRGADHQRNSANNVIRIIDQSNSINPWNATFNTAAEDQRINYDYSERINYGGAFTQVEYATDAFSAFFQGSVSSQNHERYDRYDYVAQYKDAEKVNNVGYNLKTGGSFLLNEDNSIYVNAGYYSRQPYHDNIYLNFTNQVNPLTQNEKILGLEAGYAFKSAYFTANLNAYRTSWKDRVTSSSRVLSRDTEIGGTTIPSGTQVFTTNEGVEQLHQGLELDFVAKPTSKLDIKGFASFGNWEYVGDAVTTTRDDNRVVLDIEAEDVDGGKVGDAAQFTVGLGLDYEILERFSIDADYRMYDKLYSNVGAVKDNVELPSYDIMDAGISYKMLLGKEKTNSLNLRLNVNNVFGEVYLSELRTAYAAEAGDDTYKGINVRNQGYFGYLRTWNFSLRYNF</sequence>
<evidence type="ECO:0000313" key="12">
    <source>
        <dbReference type="Proteomes" id="UP000294689"/>
    </source>
</evidence>
<dbReference type="Proteomes" id="UP000294689">
    <property type="component" value="Unassembled WGS sequence"/>
</dbReference>
<dbReference type="Gene3D" id="2.40.170.20">
    <property type="entry name" value="TonB-dependent receptor, beta-barrel domain"/>
    <property type="match status" value="1"/>
</dbReference>
<dbReference type="PROSITE" id="PS52016">
    <property type="entry name" value="TONB_DEPENDENT_REC_3"/>
    <property type="match status" value="1"/>
</dbReference>
<dbReference type="InterPro" id="IPR037066">
    <property type="entry name" value="Plug_dom_sf"/>
</dbReference>
<accession>A0A4R7Q874</accession>
<keyword evidence="12" id="KW-1185">Reference proteome</keyword>
<keyword evidence="3 8" id="KW-1134">Transmembrane beta strand</keyword>
<dbReference type="OrthoDB" id="9761152at2"/>
<feature type="chain" id="PRO_5020499471" evidence="9">
    <location>
        <begin position="20"/>
        <end position="882"/>
    </location>
</feature>
<evidence type="ECO:0000313" key="11">
    <source>
        <dbReference type="EMBL" id="TDU43744.1"/>
    </source>
</evidence>
<evidence type="ECO:0000256" key="1">
    <source>
        <dbReference type="ARBA" id="ARBA00004571"/>
    </source>
</evidence>
<feature type="domain" description="TonB-dependent receptor plug" evidence="10">
    <location>
        <begin position="119"/>
        <end position="228"/>
    </location>
</feature>
<dbReference type="InterPro" id="IPR039426">
    <property type="entry name" value="TonB-dep_rcpt-like"/>
</dbReference>
<evidence type="ECO:0000256" key="4">
    <source>
        <dbReference type="ARBA" id="ARBA00022692"/>
    </source>
</evidence>
<keyword evidence="4 8" id="KW-0812">Transmembrane</keyword>
<dbReference type="PANTHER" id="PTHR30069:SF29">
    <property type="entry name" value="HEMOGLOBIN AND HEMOGLOBIN-HAPTOGLOBIN-BINDING PROTEIN 1-RELATED"/>
    <property type="match status" value="1"/>
</dbReference>
<dbReference type="Gene3D" id="2.60.40.1120">
    <property type="entry name" value="Carboxypeptidase-like, regulatory domain"/>
    <property type="match status" value="1"/>
</dbReference>
<gene>
    <name evidence="11" type="ORF">BXY82_1162</name>
</gene>
<dbReference type="InterPro" id="IPR008969">
    <property type="entry name" value="CarboxyPept-like_regulatory"/>
</dbReference>
<keyword evidence="11" id="KW-0675">Receptor</keyword>
<evidence type="ECO:0000256" key="9">
    <source>
        <dbReference type="SAM" id="SignalP"/>
    </source>
</evidence>
<comment type="similarity">
    <text evidence="8">Belongs to the TonB-dependent receptor family.</text>
</comment>
<evidence type="ECO:0000256" key="3">
    <source>
        <dbReference type="ARBA" id="ARBA00022452"/>
    </source>
</evidence>
<keyword evidence="5 9" id="KW-0732">Signal</keyword>
<feature type="signal peptide" evidence="9">
    <location>
        <begin position="1"/>
        <end position="19"/>
    </location>
</feature>
<proteinExistence type="inferred from homology"/>
<dbReference type="GO" id="GO:0015344">
    <property type="term" value="F:siderophore uptake transmembrane transporter activity"/>
    <property type="evidence" value="ECO:0007669"/>
    <property type="project" value="TreeGrafter"/>
</dbReference>
<dbReference type="RefSeq" id="WP_133757182.1">
    <property type="nucleotide sequence ID" value="NZ_SOBW01000007.1"/>
</dbReference>
<dbReference type="SUPFAM" id="SSF49464">
    <property type="entry name" value="Carboxypeptidase regulatory domain-like"/>
    <property type="match status" value="1"/>
</dbReference>
<dbReference type="AlphaFoldDB" id="A0A4R7Q874"/>
<keyword evidence="2 8" id="KW-0813">Transport</keyword>
<protein>
    <submittedName>
        <fullName evidence="11">Outer membrane receptor protein involved in Fe transport</fullName>
    </submittedName>
</protein>
<name>A0A4R7Q874_9FLAO</name>
<dbReference type="SUPFAM" id="SSF56935">
    <property type="entry name" value="Porins"/>
    <property type="match status" value="1"/>
</dbReference>
<evidence type="ECO:0000256" key="6">
    <source>
        <dbReference type="ARBA" id="ARBA00023136"/>
    </source>
</evidence>
<dbReference type="GO" id="GO:0009279">
    <property type="term" value="C:cell outer membrane"/>
    <property type="evidence" value="ECO:0007669"/>
    <property type="project" value="UniProtKB-SubCell"/>
</dbReference>
<dbReference type="InterPro" id="IPR012910">
    <property type="entry name" value="Plug_dom"/>
</dbReference>
<dbReference type="Pfam" id="PF13715">
    <property type="entry name" value="CarbopepD_reg_2"/>
    <property type="match status" value="1"/>
</dbReference>
<comment type="caution">
    <text evidence="11">The sequence shown here is derived from an EMBL/GenBank/DDBJ whole genome shotgun (WGS) entry which is preliminary data.</text>
</comment>